<evidence type="ECO:0000256" key="2">
    <source>
        <dbReference type="ARBA" id="ARBA00022679"/>
    </source>
</evidence>
<dbReference type="NCBIfam" id="NF004851">
    <property type="entry name" value="PRK06202.1"/>
    <property type="match status" value="1"/>
</dbReference>
<dbReference type="PANTHER" id="PTHR43464">
    <property type="entry name" value="METHYLTRANSFERASE"/>
    <property type="match status" value="1"/>
</dbReference>
<evidence type="ECO:0000256" key="1">
    <source>
        <dbReference type="ARBA" id="ARBA00022603"/>
    </source>
</evidence>
<protein>
    <submittedName>
        <fullName evidence="5">Methyltransferase</fullName>
    </submittedName>
</protein>
<feature type="domain" description="Methyltransferase" evidence="4">
    <location>
        <begin position="61"/>
        <end position="152"/>
    </location>
</feature>
<evidence type="ECO:0000256" key="3">
    <source>
        <dbReference type="ARBA" id="ARBA00022691"/>
    </source>
</evidence>
<dbReference type="PANTHER" id="PTHR43464:SF19">
    <property type="entry name" value="UBIQUINONE BIOSYNTHESIS O-METHYLTRANSFERASE, MITOCHONDRIAL"/>
    <property type="match status" value="1"/>
</dbReference>
<reference evidence="5 6" key="1">
    <citation type="journal article" date="2017" name="Elife">
        <title>Extensive horizontal gene transfer in cheese-associated bacteria.</title>
        <authorList>
            <person name="Bonham K.S."/>
            <person name="Wolfe B.E."/>
            <person name="Dutton R.J."/>
        </authorList>
    </citation>
    <scope>NUCLEOTIDE SEQUENCE [LARGE SCALE GENOMIC DNA]</scope>
    <source>
        <strain evidence="5 6">JB182</strain>
    </source>
</reference>
<dbReference type="SUPFAM" id="SSF53335">
    <property type="entry name" value="S-adenosyl-L-methionine-dependent methyltransferases"/>
    <property type="match status" value="1"/>
</dbReference>
<proteinExistence type="predicted"/>
<evidence type="ECO:0000259" key="4">
    <source>
        <dbReference type="Pfam" id="PF13649"/>
    </source>
</evidence>
<accession>A0A2N7RXJ4</accession>
<sequence length="237" mass="26356">MFRLERAADAIEEMDRPDCDPELLRRTYAQFPIVNRAVAGWRGNYVQRIRPLLARRSRARILDVGCGGGDIAVNLARWALADGFEVQVCGIDPDPRAISYARQRLARGKLPGGVLEFHETTSTRVVAEGAHFDVVLSNHLLHHLDPEHLQQVQVDTEQLCTGIGLHSDIRRSPVALGLFGAATLPLAGSSLIRRDGLTSIRRSYVPVELARLARQGWEVHAQRPYRNLLFWEAAGSG</sequence>
<comment type="caution">
    <text evidence="5">The sequence shown here is derived from an EMBL/GenBank/DDBJ whole genome shotgun (WGS) entry which is preliminary data.</text>
</comment>
<dbReference type="Gene3D" id="3.40.50.150">
    <property type="entry name" value="Vaccinia Virus protein VP39"/>
    <property type="match status" value="1"/>
</dbReference>
<dbReference type="GO" id="GO:0032259">
    <property type="term" value="P:methylation"/>
    <property type="evidence" value="ECO:0007669"/>
    <property type="project" value="UniProtKB-KW"/>
</dbReference>
<dbReference type="CDD" id="cd02440">
    <property type="entry name" value="AdoMet_MTases"/>
    <property type="match status" value="1"/>
</dbReference>
<dbReference type="AlphaFoldDB" id="A0A2N7RXJ4"/>
<keyword evidence="3" id="KW-0949">S-adenosyl-L-methionine</keyword>
<organism evidence="5 6">
    <name type="scientific">Glutamicibacter arilaitensis</name>
    <dbReference type="NCBI Taxonomy" id="256701"/>
    <lineage>
        <taxon>Bacteria</taxon>
        <taxon>Bacillati</taxon>
        <taxon>Actinomycetota</taxon>
        <taxon>Actinomycetes</taxon>
        <taxon>Micrococcales</taxon>
        <taxon>Micrococcaceae</taxon>
        <taxon>Glutamicibacter</taxon>
    </lineage>
</organism>
<dbReference type="RefSeq" id="WP_102599171.1">
    <property type="nucleotide sequence ID" value="NZ_JABUYH010000003.1"/>
</dbReference>
<dbReference type="EMBL" id="PNQX01000004">
    <property type="protein sequence ID" value="PMQ18609.1"/>
    <property type="molecule type" value="Genomic_DNA"/>
</dbReference>
<dbReference type="InterPro" id="IPR029063">
    <property type="entry name" value="SAM-dependent_MTases_sf"/>
</dbReference>
<evidence type="ECO:0000313" key="6">
    <source>
        <dbReference type="Proteomes" id="UP000235739"/>
    </source>
</evidence>
<name>A0A2N7RXJ4_9MICC</name>
<gene>
    <name evidence="5" type="ORF">CIK84_17535</name>
</gene>
<evidence type="ECO:0000313" key="5">
    <source>
        <dbReference type="EMBL" id="PMQ18609.1"/>
    </source>
</evidence>
<dbReference type="Proteomes" id="UP000235739">
    <property type="component" value="Unassembled WGS sequence"/>
</dbReference>
<dbReference type="GO" id="GO:0008168">
    <property type="term" value="F:methyltransferase activity"/>
    <property type="evidence" value="ECO:0007669"/>
    <property type="project" value="UniProtKB-KW"/>
</dbReference>
<dbReference type="Pfam" id="PF13649">
    <property type="entry name" value="Methyltransf_25"/>
    <property type="match status" value="1"/>
</dbReference>
<dbReference type="InterPro" id="IPR041698">
    <property type="entry name" value="Methyltransf_25"/>
</dbReference>
<keyword evidence="2 5" id="KW-0808">Transferase</keyword>
<keyword evidence="1 5" id="KW-0489">Methyltransferase</keyword>